<evidence type="ECO:0000313" key="2">
    <source>
        <dbReference type="RefSeq" id="XP_075088798.1"/>
    </source>
</evidence>
<dbReference type="Proteomes" id="UP000790787">
    <property type="component" value="Chromosome 16"/>
</dbReference>
<organism evidence="1 2">
    <name type="scientific">Nicotiana tabacum</name>
    <name type="common">Common tobacco</name>
    <dbReference type="NCBI Taxonomy" id="4097"/>
    <lineage>
        <taxon>Eukaryota</taxon>
        <taxon>Viridiplantae</taxon>
        <taxon>Streptophyta</taxon>
        <taxon>Embryophyta</taxon>
        <taxon>Tracheophyta</taxon>
        <taxon>Spermatophyta</taxon>
        <taxon>Magnoliopsida</taxon>
        <taxon>eudicotyledons</taxon>
        <taxon>Gunneridae</taxon>
        <taxon>Pentapetalae</taxon>
        <taxon>asterids</taxon>
        <taxon>lamiids</taxon>
        <taxon>Solanales</taxon>
        <taxon>Solanaceae</taxon>
        <taxon>Nicotianoideae</taxon>
        <taxon>Nicotianeae</taxon>
        <taxon>Nicotiana</taxon>
    </lineage>
</organism>
<sequence length="160" mass="16558">MFCCVLLRMRDCDDTGIESFNAFAMESTLSGSWLPWSSSRSSPRPAADKPKKSPLKPASPAPPPAPVQSQPAAGGLASSFADGGTPGICSIRSFCSLSCFCKVSTKLCKYELFKLPGPPSCGSLGVAPFPELSRPERGFSNVLLLGVGVGGAAGNRLTSA</sequence>
<protein>
    <submittedName>
        <fullName evidence="2">Uncharacterized protein LOC142170661 isoform X1</fullName>
    </submittedName>
</protein>
<gene>
    <name evidence="2" type="primary">LOC142170661</name>
</gene>
<name>A0AC58SV26_TOBAC</name>
<proteinExistence type="predicted"/>
<keyword evidence="1" id="KW-1185">Reference proteome</keyword>
<reference evidence="1" key="1">
    <citation type="journal article" date="2014" name="Nat. Commun.">
        <title>The tobacco genome sequence and its comparison with those of tomato and potato.</title>
        <authorList>
            <person name="Sierro N."/>
            <person name="Battey J.N."/>
            <person name="Ouadi S."/>
            <person name="Bakaher N."/>
            <person name="Bovet L."/>
            <person name="Willig A."/>
            <person name="Goepfert S."/>
            <person name="Peitsch M.C."/>
            <person name="Ivanov N.V."/>
        </authorList>
    </citation>
    <scope>NUCLEOTIDE SEQUENCE [LARGE SCALE GENOMIC DNA]</scope>
</reference>
<accession>A0AC58SV26</accession>
<dbReference type="RefSeq" id="XP_075088798.1">
    <property type="nucleotide sequence ID" value="XM_075232697.1"/>
</dbReference>
<evidence type="ECO:0000313" key="1">
    <source>
        <dbReference type="Proteomes" id="UP000790787"/>
    </source>
</evidence>
<reference evidence="2" key="2">
    <citation type="submission" date="2025-08" db="UniProtKB">
        <authorList>
            <consortium name="RefSeq"/>
        </authorList>
    </citation>
    <scope>IDENTIFICATION</scope>
    <source>
        <tissue evidence="2">Leaf</tissue>
    </source>
</reference>